<dbReference type="InterPro" id="IPR021835">
    <property type="entry name" value="DUF3427"/>
</dbReference>
<dbReference type="SUPFAM" id="SSF52540">
    <property type="entry name" value="P-loop containing nucleoside triphosphate hydrolases"/>
    <property type="match status" value="1"/>
</dbReference>
<sequence>MVVERALRDVRDDNERLALANNLLEQLSGDEVVVAPGRHLTAVRTTAAPGQPHRVGSRPATPLSEAALLTNAKGEPNLGAELRAELDAADGVDLICAFVKWHGLRVIDEQLHNLRERGVPFRVITTTYMGATERKALDRLVREFGADVRIHYDEAMTRLHAKAWLFRRNSGYDTAYVGSSNLSRSALLDGVEWNVRLSKVGTPALLEKFGATFETYWNDPSFERYDPDNQGHRDRLDDALARASGRDGGRGDGWSISGLEVRPYPYQQHILDAVQAERELHDRHRNLVVAATGTGKTVIAALDYKRLSDPSTSTYPSLLFVAHRKEILEQSRRTYCEVLADPNFGELYVDGARPERWKHVFASIQSLNSYGVKSLPPDAFDIVVVDEFHHAAAATYRGLLEHMQPKELLALTATPERTDGFDVRAYFGGRTAAELRLWEALQTGILSPFHYFMVSDGTDLSSVAWTRGRYDEASLEQIYTGNDARSRVILKELGHKVSDVQAMKALGFCVGVAHADYMARTFNEAGITARAVSGDTPREERKTALAALRAGTVKILFAADLFNEGVDIPDVDTLLFLRPTESATVFLQQLGRGLRLRPNKPVLTVLDFVGNQRREFRFDAKLGALTGRPRGRLKQDIESGFPYLPSGSQVVLDERSQAVVLESLKTQISARWRSLVQQLAAMEQGTSLAGFLGDSGTGLADVLRQGQRSWSELQADAARREALSPLEVKLARRARALAHVDDPVRHSAYRALLRGTMGPYETLSPVERRLADMLFFSLWPDGGGHDSVVEGLRSLDGSDDLREDTREVIDLAFESADHPVRPLSGPMAGVPLQVHARYQREEVLAALGYASMSRKPNSFREGVLYAADLNIDAFFVTLRKTEDGFSPTTMYRDYPISRDLFHWESQSVTTVASKTGQRYLSGSSTVMIFVREEKKDEFGTSPYRFLGTAKYVSHQGERPIAITWRLDTPMPADMFAAGTVAAG</sequence>
<evidence type="ECO:0000259" key="1">
    <source>
        <dbReference type="PROSITE" id="PS51192"/>
    </source>
</evidence>
<dbReference type="GO" id="GO:0003677">
    <property type="term" value="F:DNA binding"/>
    <property type="evidence" value="ECO:0007669"/>
    <property type="project" value="InterPro"/>
</dbReference>
<dbReference type="InterPro" id="IPR014001">
    <property type="entry name" value="Helicase_ATP-bd"/>
</dbReference>
<evidence type="ECO:0000259" key="2">
    <source>
        <dbReference type="PROSITE" id="PS51194"/>
    </source>
</evidence>
<dbReference type="Gene3D" id="3.40.50.300">
    <property type="entry name" value="P-loop containing nucleotide triphosphate hydrolases"/>
    <property type="match status" value="2"/>
</dbReference>
<dbReference type="SMART" id="SM00490">
    <property type="entry name" value="HELICc"/>
    <property type="match status" value="1"/>
</dbReference>
<organism evidence="3 4">
    <name type="scientific">Ornithinimicrobium ciconiae</name>
    <dbReference type="NCBI Taxonomy" id="2594265"/>
    <lineage>
        <taxon>Bacteria</taxon>
        <taxon>Bacillati</taxon>
        <taxon>Actinomycetota</taxon>
        <taxon>Actinomycetes</taxon>
        <taxon>Micrococcales</taxon>
        <taxon>Ornithinimicrobiaceae</taxon>
        <taxon>Ornithinimicrobium</taxon>
    </lineage>
</organism>
<dbReference type="InterPro" id="IPR001650">
    <property type="entry name" value="Helicase_C-like"/>
</dbReference>
<dbReference type="Proteomes" id="UP000315395">
    <property type="component" value="Chromosome"/>
</dbReference>
<dbReference type="Pfam" id="PF04851">
    <property type="entry name" value="ResIII"/>
    <property type="match status" value="1"/>
</dbReference>
<keyword evidence="4" id="KW-1185">Reference proteome</keyword>
<dbReference type="REBASE" id="353711">
    <property type="entry name" value="OspM54ORF7195P"/>
</dbReference>
<evidence type="ECO:0000313" key="4">
    <source>
        <dbReference type="Proteomes" id="UP000315395"/>
    </source>
</evidence>
<dbReference type="InterPro" id="IPR052511">
    <property type="entry name" value="ATP-dep_Helicase"/>
</dbReference>
<proteinExistence type="predicted"/>
<dbReference type="InterPro" id="IPR006935">
    <property type="entry name" value="Helicase/UvrB_N"/>
</dbReference>
<dbReference type="GO" id="GO:0016887">
    <property type="term" value="F:ATP hydrolysis activity"/>
    <property type="evidence" value="ECO:0007669"/>
    <property type="project" value="TreeGrafter"/>
</dbReference>
<dbReference type="InterPro" id="IPR027417">
    <property type="entry name" value="P-loop_NTPase"/>
</dbReference>
<dbReference type="GO" id="GO:0005524">
    <property type="term" value="F:ATP binding"/>
    <property type="evidence" value="ECO:0007669"/>
    <property type="project" value="InterPro"/>
</dbReference>
<dbReference type="Pfam" id="PF13091">
    <property type="entry name" value="PLDc_2"/>
    <property type="match status" value="1"/>
</dbReference>
<gene>
    <name evidence="3" type="ORF">FNH13_07195</name>
</gene>
<protein>
    <submittedName>
        <fullName evidence="3">DUF3427 domain-containing protein</fullName>
    </submittedName>
</protein>
<feature type="domain" description="Helicase ATP-binding" evidence="1">
    <location>
        <begin position="277"/>
        <end position="419"/>
    </location>
</feature>
<dbReference type="PANTHER" id="PTHR47962:SF7">
    <property type="entry name" value="MITOCHONDRIAL ATP-DEPENDENT HELICASE IRC3-RELATED"/>
    <property type="match status" value="1"/>
</dbReference>
<dbReference type="CDD" id="cd18799">
    <property type="entry name" value="SF2_C_EcoAI-like"/>
    <property type="match status" value="1"/>
</dbReference>
<dbReference type="CDD" id="cd09203">
    <property type="entry name" value="PLDc_N_DEXD_b1"/>
    <property type="match status" value="1"/>
</dbReference>
<dbReference type="PANTHER" id="PTHR47962">
    <property type="entry name" value="ATP-DEPENDENT HELICASE LHR-RELATED-RELATED"/>
    <property type="match status" value="1"/>
</dbReference>
<dbReference type="SMART" id="SM00487">
    <property type="entry name" value="DEXDc"/>
    <property type="match status" value="1"/>
</dbReference>
<dbReference type="Pfam" id="PF00271">
    <property type="entry name" value="Helicase_C"/>
    <property type="match status" value="1"/>
</dbReference>
<dbReference type="SUPFAM" id="SSF56024">
    <property type="entry name" value="Phospholipase D/nuclease"/>
    <property type="match status" value="1"/>
</dbReference>
<reference evidence="3 4" key="1">
    <citation type="submission" date="2019-07" db="EMBL/GenBank/DDBJ databases">
        <title>complete genome sequencing of Ornithinimicrobium sp. H23M54.</title>
        <authorList>
            <person name="Bae J.-W."/>
            <person name="Lee S.-Y."/>
        </authorList>
    </citation>
    <scope>NUCLEOTIDE SEQUENCE [LARGE SCALE GENOMIC DNA]</scope>
    <source>
        <strain evidence="3 4">H23M54</strain>
    </source>
</reference>
<dbReference type="EMBL" id="CP041616">
    <property type="protein sequence ID" value="QDO90270.1"/>
    <property type="molecule type" value="Genomic_DNA"/>
</dbReference>
<feature type="domain" description="Helicase C-terminal" evidence="2">
    <location>
        <begin position="489"/>
        <end position="638"/>
    </location>
</feature>
<dbReference type="KEGG" id="orz:FNH13_07195"/>
<dbReference type="CDD" id="cd18032">
    <property type="entry name" value="DEXHc_RE_I_III_res"/>
    <property type="match status" value="1"/>
</dbReference>
<accession>A0A516GG10</accession>
<dbReference type="InterPro" id="IPR025202">
    <property type="entry name" value="PLD-like_dom"/>
</dbReference>
<dbReference type="PROSITE" id="PS51194">
    <property type="entry name" value="HELICASE_CTER"/>
    <property type="match status" value="1"/>
</dbReference>
<dbReference type="AlphaFoldDB" id="A0A516GG10"/>
<dbReference type="Gene3D" id="3.30.870.10">
    <property type="entry name" value="Endonuclease Chain A"/>
    <property type="match status" value="1"/>
</dbReference>
<dbReference type="Pfam" id="PF11907">
    <property type="entry name" value="DUF3427"/>
    <property type="match status" value="1"/>
</dbReference>
<evidence type="ECO:0000313" key="3">
    <source>
        <dbReference type="EMBL" id="QDO90270.1"/>
    </source>
</evidence>
<dbReference type="OrthoDB" id="9776021at2"/>
<dbReference type="PROSITE" id="PS51192">
    <property type="entry name" value="HELICASE_ATP_BIND_1"/>
    <property type="match status" value="1"/>
</dbReference>
<name>A0A516GG10_9MICO</name>